<dbReference type="eggNOG" id="ENOG503185U">
    <property type="taxonomic scope" value="Bacteria"/>
</dbReference>
<protein>
    <recommendedName>
        <fullName evidence="3">DUF3352 domain-containing protein</fullName>
    </recommendedName>
</protein>
<evidence type="ECO:0000313" key="2">
    <source>
        <dbReference type="Proteomes" id="UP000001589"/>
    </source>
</evidence>
<dbReference type="KEGG" id="pmc:P9515_01911"/>
<dbReference type="EMBL" id="CP000552">
    <property type="protein sequence ID" value="ABM71400.1"/>
    <property type="molecule type" value="Genomic_DNA"/>
</dbReference>
<name>A2BUD9_PROM5</name>
<proteinExistence type="predicted"/>
<evidence type="ECO:0000313" key="1">
    <source>
        <dbReference type="EMBL" id="ABM71400.1"/>
    </source>
</evidence>
<organism evidence="1 2">
    <name type="scientific">Prochlorococcus marinus (strain MIT 9515)</name>
    <dbReference type="NCBI Taxonomy" id="167542"/>
    <lineage>
        <taxon>Bacteria</taxon>
        <taxon>Bacillati</taxon>
        <taxon>Cyanobacteriota</taxon>
        <taxon>Cyanophyceae</taxon>
        <taxon>Synechococcales</taxon>
        <taxon>Prochlorococcaceae</taxon>
        <taxon>Prochlorococcus</taxon>
    </lineage>
</organism>
<dbReference type="STRING" id="167542.P9515_01911"/>
<sequence>MNIKLLAVLTILSLFLIFGFEKISHSLSKENHENISELKILTYLPTDNKALFISNSKISKITNNISNHYEAREQDQFVLIKDSIFAYLGIDLGINNLKDIYSNEFALTTYDNKEKDFDDILIIFKIKEKKDIDDILNLSNKIDEPDKLIKIYRDNKLNYLKYIYRTNDNYIITSSNENLILKALESSKIDKNIIRKYSFKEVLNNYKNEQNILLTNNFKQTELLNNENYNITKDDYLVTLFKFKDKEIILKSYLVNNNKNLDFQSYKKINKENIVKRNYQISTYNSLFDSNKYLNQIKISDFEKDIFRELNKELKQNILLLITDNNWLIILDKNNFSFEKLKLLEDLNKNSLTNNNNVYTIYSKDILKKEKDIIKESNYKKIFLIQSENLTFIGNNLVNEAEIDLISKEFFNFRGDSQAKYFLNKKIDLNHPYSIQAKNISYLEKINFFFKNVTNVSSQKFTEIIKQPIPETTPLYYEEINLKIF</sequence>
<dbReference type="HOGENOM" id="CLU_561246_0_0_3"/>
<dbReference type="Proteomes" id="UP000001589">
    <property type="component" value="Chromosome"/>
</dbReference>
<dbReference type="OrthoDB" id="537391at2"/>
<accession>A2BUD9</accession>
<dbReference type="GeneID" id="60201262"/>
<gene>
    <name evidence="1" type="ordered locus">P9515_01911</name>
</gene>
<evidence type="ECO:0008006" key="3">
    <source>
        <dbReference type="Google" id="ProtNLM"/>
    </source>
</evidence>
<dbReference type="RefSeq" id="WP_011819514.1">
    <property type="nucleotide sequence ID" value="NC_008817.1"/>
</dbReference>
<dbReference type="AlphaFoldDB" id="A2BUD9"/>
<reference evidence="1 2" key="1">
    <citation type="journal article" date="2007" name="PLoS Genet.">
        <title>Patterns and implications of gene gain and loss in the evolution of Prochlorococcus.</title>
        <authorList>
            <person name="Kettler G.C."/>
            <person name="Martiny A.C."/>
            <person name="Huang K."/>
            <person name="Zucker J."/>
            <person name="Coleman M.L."/>
            <person name="Rodrigue S."/>
            <person name="Chen F."/>
            <person name="Lapidus A."/>
            <person name="Ferriera S."/>
            <person name="Johnson J."/>
            <person name="Steglich C."/>
            <person name="Church G.M."/>
            <person name="Richardson P."/>
            <person name="Chisholm S.W."/>
        </authorList>
    </citation>
    <scope>NUCLEOTIDE SEQUENCE [LARGE SCALE GENOMIC DNA]</scope>
    <source>
        <strain evidence="1 2">MIT 9515</strain>
    </source>
</reference>